<organism evidence="4 5">
    <name type="scientific">Funiculus sociatus GB2-A5</name>
    <dbReference type="NCBI Taxonomy" id="2933946"/>
    <lineage>
        <taxon>Bacteria</taxon>
        <taxon>Bacillati</taxon>
        <taxon>Cyanobacteriota</taxon>
        <taxon>Cyanophyceae</taxon>
        <taxon>Coleofasciculales</taxon>
        <taxon>Coleofasciculaceae</taxon>
        <taxon>Funiculus</taxon>
    </lineage>
</organism>
<name>A0ABV0JJ40_9CYAN</name>
<dbReference type="RefSeq" id="WP_190421989.1">
    <property type="nucleotide sequence ID" value="NZ_JAMPKK010000004.1"/>
</dbReference>
<dbReference type="PANTHER" id="PTHR10434:SF40">
    <property type="entry name" value="1-ACYL-SN-GLYCEROL-3-PHOSPHATE ACYLTRANSFERASE"/>
    <property type="match status" value="1"/>
</dbReference>
<dbReference type="SUPFAM" id="SSF69593">
    <property type="entry name" value="Glycerol-3-phosphate (1)-acyltransferase"/>
    <property type="match status" value="1"/>
</dbReference>
<proteinExistence type="predicted"/>
<comment type="caution">
    <text evidence="4">The sequence shown here is derived from an EMBL/GenBank/DDBJ whole genome shotgun (WGS) entry which is preliminary data.</text>
</comment>
<dbReference type="EMBL" id="JAMPKK010000004">
    <property type="protein sequence ID" value="MEP0863458.1"/>
    <property type="molecule type" value="Genomic_DNA"/>
</dbReference>
<keyword evidence="1" id="KW-0808">Transferase</keyword>
<sequence>MTQLDPSETTIATATRAKGVSVNSRVLPWLASAGYKLTSCIVMPFYIGSSEITGQENIPATGPVILAPTHRSRWDAFVVPYAVGKPVTGRDLRIMVSADEMTGLQGWFISRMGGFPVDTRNPGLGSFRHGVELLERGEVMVIFPEGNIYQDGRLHPLKPGLARIAVQVESENPGLGVKIVPISVRYGSRVPHWGCGVKVNIGTPISVANYSCTGTPKRSAKKLTADLEAALIQLDESEAVAVDTVCAPTPLEKVSSAQG</sequence>
<evidence type="ECO:0000313" key="4">
    <source>
        <dbReference type="EMBL" id="MEP0863458.1"/>
    </source>
</evidence>
<evidence type="ECO:0000256" key="2">
    <source>
        <dbReference type="ARBA" id="ARBA00023315"/>
    </source>
</evidence>
<dbReference type="InterPro" id="IPR002123">
    <property type="entry name" value="Plipid/glycerol_acylTrfase"/>
</dbReference>
<evidence type="ECO:0000313" key="5">
    <source>
        <dbReference type="Proteomes" id="UP001442494"/>
    </source>
</evidence>
<dbReference type="Proteomes" id="UP001442494">
    <property type="component" value="Unassembled WGS sequence"/>
</dbReference>
<dbReference type="PANTHER" id="PTHR10434">
    <property type="entry name" value="1-ACYL-SN-GLYCEROL-3-PHOSPHATE ACYLTRANSFERASE"/>
    <property type="match status" value="1"/>
</dbReference>
<keyword evidence="2 4" id="KW-0012">Acyltransferase</keyword>
<gene>
    <name evidence="4" type="ORF">NDI37_03125</name>
</gene>
<dbReference type="SMART" id="SM00563">
    <property type="entry name" value="PlsC"/>
    <property type="match status" value="1"/>
</dbReference>
<accession>A0ABV0JJ40</accession>
<keyword evidence="5" id="KW-1185">Reference proteome</keyword>
<feature type="domain" description="Phospholipid/glycerol acyltransferase" evidence="3">
    <location>
        <begin position="64"/>
        <end position="187"/>
    </location>
</feature>
<dbReference type="GO" id="GO:0016746">
    <property type="term" value="F:acyltransferase activity"/>
    <property type="evidence" value="ECO:0007669"/>
    <property type="project" value="UniProtKB-KW"/>
</dbReference>
<dbReference type="Pfam" id="PF01553">
    <property type="entry name" value="Acyltransferase"/>
    <property type="match status" value="1"/>
</dbReference>
<evidence type="ECO:0000256" key="1">
    <source>
        <dbReference type="ARBA" id="ARBA00022679"/>
    </source>
</evidence>
<protein>
    <submittedName>
        <fullName evidence="4">1-acyl-sn-glycerol-3-phosphate acyltransferase</fullName>
    </submittedName>
</protein>
<dbReference type="CDD" id="cd07989">
    <property type="entry name" value="LPLAT_AGPAT-like"/>
    <property type="match status" value="1"/>
</dbReference>
<evidence type="ECO:0000259" key="3">
    <source>
        <dbReference type="SMART" id="SM00563"/>
    </source>
</evidence>
<reference evidence="4 5" key="1">
    <citation type="submission" date="2022-04" db="EMBL/GenBank/DDBJ databases">
        <title>Positive selection, recombination, and allopatry shape intraspecific diversity of widespread and dominant cyanobacteria.</title>
        <authorList>
            <person name="Wei J."/>
            <person name="Shu W."/>
            <person name="Hu C."/>
        </authorList>
    </citation>
    <scope>NUCLEOTIDE SEQUENCE [LARGE SCALE GENOMIC DNA]</scope>
    <source>
        <strain evidence="4 5">GB2-A5</strain>
    </source>
</reference>